<accession>A0A8I5N7D8</accession>
<evidence type="ECO:0000256" key="10">
    <source>
        <dbReference type="ARBA" id="ARBA00038651"/>
    </source>
</evidence>
<evidence type="ECO:0000256" key="3">
    <source>
        <dbReference type="ARBA" id="ARBA00022729"/>
    </source>
</evidence>
<evidence type="ECO:0000256" key="4">
    <source>
        <dbReference type="ARBA" id="ARBA00022859"/>
    </source>
</evidence>
<name>A0A8I5N7D8_PAPAN</name>
<dbReference type="GO" id="GO:0042101">
    <property type="term" value="C:T cell receptor complex"/>
    <property type="evidence" value="ECO:0007669"/>
    <property type="project" value="UniProtKB-KW"/>
</dbReference>
<dbReference type="GO" id="GO:0002250">
    <property type="term" value="P:adaptive immune response"/>
    <property type="evidence" value="ECO:0007669"/>
    <property type="project" value="UniProtKB-KW"/>
</dbReference>
<dbReference type="SMART" id="SM00406">
    <property type="entry name" value="IGv"/>
    <property type="match status" value="1"/>
</dbReference>
<dbReference type="InterPro" id="IPR051006">
    <property type="entry name" value="TCR_variable_domain"/>
</dbReference>
<evidence type="ECO:0000256" key="1">
    <source>
        <dbReference type="ARBA" id="ARBA00004236"/>
    </source>
</evidence>
<dbReference type="Pfam" id="PF07686">
    <property type="entry name" value="V-set"/>
    <property type="match status" value="1"/>
</dbReference>
<dbReference type="Ensembl" id="ENSPANT00000075605.1">
    <property type="protein sequence ID" value="ENSPANP00000049351.1"/>
    <property type="gene ID" value="ENSPANG00000049026.1"/>
</dbReference>
<keyword evidence="6" id="KW-0472">Membrane</keyword>
<protein>
    <recommendedName>
        <fullName evidence="13">Ig-like domain-containing protein</fullName>
    </recommendedName>
</protein>
<evidence type="ECO:0000256" key="6">
    <source>
        <dbReference type="ARBA" id="ARBA00023136"/>
    </source>
</evidence>
<reference evidence="14 15" key="1">
    <citation type="submission" date="2012-03" db="EMBL/GenBank/DDBJ databases">
        <title>Whole Genome Assembly of Papio anubis.</title>
        <authorList>
            <person name="Liu Y.L."/>
            <person name="Abraham K.A."/>
            <person name="Akbar H.A."/>
            <person name="Ali S.A."/>
            <person name="Anosike U.A."/>
            <person name="Aqrawi P.A."/>
            <person name="Arias F.A."/>
            <person name="Attaway T.A."/>
            <person name="Awwad R.A."/>
            <person name="Babu C.B."/>
            <person name="Bandaranaike D.B."/>
            <person name="Battles P.B."/>
            <person name="Bell A.B."/>
            <person name="Beltran B.B."/>
            <person name="Berhane-Mersha D.B."/>
            <person name="Bess C.B."/>
            <person name="Bickham C.B."/>
            <person name="Bolden T.B."/>
            <person name="Carter K.C."/>
            <person name="Chau D.C."/>
            <person name="Chavez A.C."/>
            <person name="Clerc-Blankenburg K.C."/>
            <person name="Coyle M.C."/>
            <person name="Dao M.D."/>
            <person name="Davila M.L.D."/>
            <person name="Davy-Carroll L.D."/>
            <person name="Denson S.D."/>
            <person name="Dinh H.D."/>
            <person name="Fernandez S.F."/>
            <person name="Fernando P.F."/>
            <person name="Forbes L.F."/>
            <person name="Francis C.F."/>
            <person name="Francisco L.F."/>
            <person name="Fu Q.F."/>
            <person name="Garcia-Iii R.G."/>
            <person name="Garrett T.G."/>
            <person name="Gross S.G."/>
            <person name="Gubbala S.G."/>
            <person name="Hirani K.H."/>
            <person name="Hogues M.H."/>
            <person name="Hollins B.H."/>
            <person name="Jackson L.J."/>
            <person name="Javaid M.J."/>
            <person name="Jhangiani S.J."/>
            <person name="Johnson A.J."/>
            <person name="Johnson B.J."/>
            <person name="Jones J.J."/>
            <person name="Joshi V.J."/>
            <person name="Kalu J.K."/>
            <person name="Khan N.K."/>
            <person name="Korchina V.K."/>
            <person name="Kovar C.K."/>
            <person name="Lago L.L."/>
            <person name="Lara F.L."/>
            <person name="Le T.-K.L."/>
            <person name="Lee S.L."/>
            <person name="Legall-Iii F.L."/>
            <person name="Lemon S.L."/>
            <person name="Liu J.L."/>
            <person name="Liu Y.-S.L."/>
            <person name="Liyanage D.L."/>
            <person name="Lopez J.L."/>
            <person name="Lorensuhewa L.L."/>
            <person name="Mata R.M."/>
            <person name="Mathew T.M."/>
            <person name="Mercado C.M."/>
            <person name="Mercado I.M."/>
            <person name="Morales K.M."/>
            <person name="Morgan M.M."/>
            <person name="Munidasa M.M."/>
            <person name="Ngo D.N."/>
            <person name="Nguyen L.N."/>
            <person name="Nguyen T.N."/>
            <person name="Nguyen N.N."/>
            <person name="Obregon M.O."/>
            <person name="Okwuonu G.O."/>
            <person name="Ongeri F.O."/>
            <person name="Onwere C.O."/>
            <person name="Osifeso I.O."/>
            <person name="Parra A.P."/>
            <person name="Patil S.P."/>
            <person name="Perez A.P."/>
            <person name="Perez Y.P."/>
            <person name="Pham C.P."/>
            <person name="Pu L.-L.P."/>
            <person name="Puazo M.P."/>
            <person name="Quiroz J.Q."/>
            <person name="Rouhana J.R."/>
            <person name="Ruiz M.R."/>
            <person name="Ruiz S.-J.R."/>
            <person name="Saada N.S."/>
            <person name="Santibanez J.S."/>
            <person name="Scheel M.S."/>
            <person name="Schneider B.S."/>
            <person name="Simmons D.S."/>
            <person name="Sisson I.S."/>
            <person name="Tang L.-Y.T."/>
            <person name="Thornton R.T."/>
            <person name="Tisius J.T."/>
            <person name="Toledanes G.T."/>
            <person name="Trejos Z.T."/>
            <person name="Usmani K.U."/>
            <person name="Varghese R.V."/>
            <person name="Vattathil S.V."/>
            <person name="Vee V.V."/>
            <person name="Walker D.W."/>
            <person name="Weissenberger G.W."/>
            <person name="White C.W."/>
            <person name="Williams A.W."/>
            <person name="Woodworth J.W."/>
            <person name="Wright R.W."/>
            <person name="Zhu Y.Z."/>
            <person name="Han Y.H."/>
            <person name="Newsham I.N."/>
            <person name="Nazareth L.N."/>
            <person name="Worley K.W."/>
            <person name="Muzny D.M."/>
            <person name="Rogers J.R."/>
            <person name="Gibbs R.G."/>
        </authorList>
    </citation>
    <scope>NUCLEOTIDE SEQUENCE [LARGE SCALE GENOMIC DNA]</scope>
</reference>
<dbReference type="PANTHER" id="PTHR19343:SF25">
    <property type="entry name" value="IG-LIKE DOMAIN-CONTAINING PROTEIN"/>
    <property type="match status" value="1"/>
</dbReference>
<evidence type="ECO:0000259" key="13">
    <source>
        <dbReference type="PROSITE" id="PS50835"/>
    </source>
</evidence>
<evidence type="ECO:0000256" key="8">
    <source>
        <dbReference type="ARBA" id="ARBA00023170"/>
    </source>
</evidence>
<dbReference type="InterPro" id="IPR007110">
    <property type="entry name" value="Ig-like_dom"/>
</dbReference>
<dbReference type="InterPro" id="IPR013106">
    <property type="entry name" value="Ig_V-set"/>
</dbReference>
<evidence type="ECO:0000313" key="14">
    <source>
        <dbReference type="Ensembl" id="ENSPANP00000049351.1"/>
    </source>
</evidence>
<dbReference type="FunFam" id="2.60.40.10:FF:000878">
    <property type="entry name" value="T cell receptor alpha variable 38-1"/>
    <property type="match status" value="1"/>
</dbReference>
<dbReference type="InterPro" id="IPR036179">
    <property type="entry name" value="Ig-like_dom_sf"/>
</dbReference>
<keyword evidence="2" id="KW-1003">Cell membrane</keyword>
<keyword evidence="11" id="KW-1279">T cell receptor</keyword>
<evidence type="ECO:0000256" key="11">
    <source>
        <dbReference type="ARBA" id="ARBA00043266"/>
    </source>
</evidence>
<dbReference type="PANTHER" id="PTHR19343">
    <property type="entry name" value="T CELL RECEPTOR ALPHA VARIABLE 1-2"/>
    <property type="match status" value="1"/>
</dbReference>
<keyword evidence="15" id="KW-1185">Reference proteome</keyword>
<dbReference type="SUPFAM" id="SSF48726">
    <property type="entry name" value="Immunoglobulin"/>
    <property type="match status" value="2"/>
</dbReference>
<keyword evidence="3 12" id="KW-0732">Signal</keyword>
<evidence type="ECO:0000313" key="15">
    <source>
        <dbReference type="Proteomes" id="UP000028761"/>
    </source>
</evidence>
<evidence type="ECO:0000256" key="12">
    <source>
        <dbReference type="SAM" id="SignalP"/>
    </source>
</evidence>
<dbReference type="GeneTree" id="ENSGT00940000163052"/>
<feature type="chain" id="PRO_5035237048" description="Ig-like domain-containing protein" evidence="12">
    <location>
        <begin position="23"/>
        <end position="232"/>
    </location>
</feature>
<feature type="signal peptide" evidence="12">
    <location>
        <begin position="1"/>
        <end position="22"/>
    </location>
</feature>
<dbReference type="PROSITE" id="PS50835">
    <property type="entry name" value="IG_LIKE"/>
    <property type="match status" value="1"/>
</dbReference>
<proteinExistence type="predicted"/>
<comment type="subcellular location">
    <subcellularLocation>
        <location evidence="1">Cell membrane</location>
    </subcellularLocation>
</comment>
<dbReference type="InterPro" id="IPR013783">
    <property type="entry name" value="Ig-like_fold"/>
</dbReference>
<dbReference type="Proteomes" id="UP000028761">
    <property type="component" value="Chromosome 7"/>
</dbReference>
<evidence type="ECO:0000256" key="5">
    <source>
        <dbReference type="ARBA" id="ARBA00023130"/>
    </source>
</evidence>
<reference evidence="14" key="2">
    <citation type="submission" date="2025-08" db="UniProtKB">
        <authorList>
            <consortium name="Ensembl"/>
        </authorList>
    </citation>
    <scope>IDENTIFICATION</scope>
</reference>
<keyword evidence="5" id="KW-1064">Adaptive immunity</keyword>
<dbReference type="Gene3D" id="2.60.40.10">
    <property type="entry name" value="Immunoglobulins"/>
    <property type="match status" value="2"/>
</dbReference>
<organism evidence="14 15">
    <name type="scientific">Papio anubis</name>
    <name type="common">Olive baboon</name>
    <dbReference type="NCBI Taxonomy" id="9555"/>
    <lineage>
        <taxon>Eukaryota</taxon>
        <taxon>Metazoa</taxon>
        <taxon>Chordata</taxon>
        <taxon>Craniata</taxon>
        <taxon>Vertebrata</taxon>
        <taxon>Euteleostomi</taxon>
        <taxon>Mammalia</taxon>
        <taxon>Eutheria</taxon>
        <taxon>Euarchontoglires</taxon>
        <taxon>Primates</taxon>
        <taxon>Haplorrhini</taxon>
        <taxon>Catarrhini</taxon>
        <taxon>Cercopithecidae</taxon>
        <taxon>Cercopithecinae</taxon>
        <taxon>Papio</taxon>
    </lineage>
</organism>
<dbReference type="GO" id="GO:0042605">
    <property type="term" value="F:peptide antigen binding"/>
    <property type="evidence" value="ECO:0007669"/>
    <property type="project" value="TreeGrafter"/>
</dbReference>
<keyword evidence="7" id="KW-1015">Disulfide bond</keyword>
<dbReference type="InterPro" id="IPR003599">
    <property type="entry name" value="Ig_sub"/>
</dbReference>
<keyword evidence="4" id="KW-0391">Immunity</keyword>
<evidence type="ECO:0000256" key="9">
    <source>
        <dbReference type="ARBA" id="ARBA00023319"/>
    </source>
</evidence>
<evidence type="ECO:0000256" key="7">
    <source>
        <dbReference type="ARBA" id="ARBA00023157"/>
    </source>
</evidence>
<dbReference type="SMART" id="SM00409">
    <property type="entry name" value="IG"/>
    <property type="match status" value="1"/>
</dbReference>
<evidence type="ECO:0000256" key="2">
    <source>
        <dbReference type="ARBA" id="ARBA00022475"/>
    </source>
</evidence>
<feature type="domain" description="Ig-like" evidence="13">
    <location>
        <begin position="69"/>
        <end position="170"/>
    </location>
</feature>
<keyword evidence="8" id="KW-0675">Receptor</keyword>
<comment type="subunit">
    <text evidence="10">Alpha-beta TR is a heterodimer composed of an alpha and beta chain; disulfide-linked. The alpha-beta TR is associated with the transmembrane signaling CD3 coreceptor proteins to form the TR-CD3 (TcR or TCR). The assembly of alpha-beta TR heterodimers with CD3 occurs in the endoplasmic reticulum where a single alpha-beta TR heterodimer associates with one CD3D-CD3E heterodimer, one CD3G-CD3E heterodimer and one CD247 homodimer forming a stable octameric structure. CD3D-CD3E and CD3G-CD3E heterodimers preferentially associate with TR alpha and TR beta chains, respectively. The association of the CD247 homodimer is the last step of TcR assembly in the endoplasmic reticulum and is required for transport to the cell surface.</text>
</comment>
<reference evidence="14" key="3">
    <citation type="submission" date="2025-09" db="UniProtKB">
        <authorList>
            <consortium name="Ensembl"/>
        </authorList>
    </citation>
    <scope>IDENTIFICATION</scope>
</reference>
<sequence length="232" mass="26563">MMACIRASFMYLWLQLDWVSRGESVGLHLPTVSVQEGDNSVINCTYSDSASDYFLWYKQESGKGSGIAQKITQTQPAMFVQEKEAVTLDCTYDTSDQNYGLFWYKQPSSGEMIFLILQMSYDKQNATEGHYSLNFQKARKSVNLVISASQVGDSATYFCAMRRHSERTVGGRCTKAPRTCLRPPSAGEPRREINITDRKWLQLWQHRGSVVGNTLTLRKHLFKFTDHDQNYH</sequence>
<dbReference type="AlphaFoldDB" id="A0A8I5N7D8"/>
<keyword evidence="9" id="KW-0393">Immunoglobulin domain</keyword>